<comment type="similarity">
    <text evidence="1">Belongs to the LysR transcriptional regulatory family.</text>
</comment>
<dbReference type="GO" id="GO:0003700">
    <property type="term" value="F:DNA-binding transcription factor activity"/>
    <property type="evidence" value="ECO:0007669"/>
    <property type="project" value="InterPro"/>
</dbReference>
<dbReference type="EMBL" id="FOXM01000006">
    <property type="protein sequence ID" value="SFP83399.1"/>
    <property type="molecule type" value="Genomic_DNA"/>
</dbReference>
<dbReference type="GO" id="GO:0005829">
    <property type="term" value="C:cytosol"/>
    <property type="evidence" value="ECO:0007669"/>
    <property type="project" value="TreeGrafter"/>
</dbReference>
<feature type="region of interest" description="Disordered" evidence="5">
    <location>
        <begin position="304"/>
        <end position="327"/>
    </location>
</feature>
<name>A0A1I5TK03_9GAMM</name>
<evidence type="ECO:0000313" key="8">
    <source>
        <dbReference type="Proteomes" id="UP000243084"/>
    </source>
</evidence>
<evidence type="ECO:0000256" key="1">
    <source>
        <dbReference type="ARBA" id="ARBA00009437"/>
    </source>
</evidence>
<reference evidence="8" key="1">
    <citation type="submission" date="2016-10" db="EMBL/GenBank/DDBJ databases">
        <authorList>
            <person name="Varghese N."/>
            <person name="Submissions S."/>
        </authorList>
    </citation>
    <scope>NUCLEOTIDE SEQUENCE [LARGE SCALE GENOMIC DNA]</scope>
    <source>
        <strain evidence="8">JCM 18195</strain>
    </source>
</reference>
<dbReference type="GO" id="GO:0003677">
    <property type="term" value="F:DNA binding"/>
    <property type="evidence" value="ECO:0007669"/>
    <property type="project" value="UniProtKB-KW"/>
</dbReference>
<dbReference type="PANTHER" id="PTHR30419">
    <property type="entry name" value="HTH-TYPE TRANSCRIPTIONAL REGULATOR YBHD"/>
    <property type="match status" value="1"/>
</dbReference>
<evidence type="ECO:0000256" key="5">
    <source>
        <dbReference type="SAM" id="MobiDB-lite"/>
    </source>
</evidence>
<keyword evidence="4" id="KW-0804">Transcription</keyword>
<keyword evidence="2" id="KW-0805">Transcription regulation</keyword>
<evidence type="ECO:0000256" key="4">
    <source>
        <dbReference type="ARBA" id="ARBA00023163"/>
    </source>
</evidence>
<feature type="domain" description="HTH lysR-type" evidence="6">
    <location>
        <begin position="1"/>
        <end position="58"/>
    </location>
</feature>
<dbReference type="Pfam" id="PF03466">
    <property type="entry name" value="LysR_substrate"/>
    <property type="match status" value="1"/>
</dbReference>
<dbReference type="InterPro" id="IPR036390">
    <property type="entry name" value="WH_DNA-bd_sf"/>
</dbReference>
<sequence length="327" mass="35800">MNLNHLRHLLALAEHQSFRKAAEALCLTQPALTRSLQALEQELGVRLIDRAGKRNALTAHGRQVVTHARRILFEAADLLRGIEQLETGQIGNLSIGLGPTPASILLVPFLRHMATHHPRVRVKVARGAVNMLVQSLQEESVDVIVVDQRALAASDDLHIERLASLGGGFLCRAGHPLLELAQVDLQALRQYPLASMPLSDEIARNLVCELGIDAHPNRLVTINCEDVSSMLEVVETTDALFFGIFASACAQLAEGRLRELRVQPHVERAGQYALVSLAGRSESPALVLFRRFVHEHFKDCPEGNSANATPCPAQPGPIRERHTPPCP</sequence>
<keyword evidence="8" id="KW-1185">Reference proteome</keyword>
<dbReference type="InterPro" id="IPR036388">
    <property type="entry name" value="WH-like_DNA-bd_sf"/>
</dbReference>
<dbReference type="InterPro" id="IPR000847">
    <property type="entry name" value="LysR_HTH_N"/>
</dbReference>
<dbReference type="PANTHER" id="PTHR30419:SF30">
    <property type="entry name" value="LYSR FAMILY TRANSCRIPTIONAL REGULATOR"/>
    <property type="match status" value="1"/>
</dbReference>
<dbReference type="RefSeq" id="WP_092430658.1">
    <property type="nucleotide sequence ID" value="NZ_FOXM01000006.1"/>
</dbReference>
<evidence type="ECO:0000259" key="6">
    <source>
        <dbReference type="PROSITE" id="PS50931"/>
    </source>
</evidence>
<dbReference type="SUPFAM" id="SSF53850">
    <property type="entry name" value="Periplasmic binding protein-like II"/>
    <property type="match status" value="1"/>
</dbReference>
<dbReference type="PRINTS" id="PR00039">
    <property type="entry name" value="HTHLYSR"/>
</dbReference>
<dbReference type="CDD" id="cd05466">
    <property type="entry name" value="PBP2_LTTR_substrate"/>
    <property type="match status" value="1"/>
</dbReference>
<dbReference type="Pfam" id="PF00126">
    <property type="entry name" value="HTH_1"/>
    <property type="match status" value="1"/>
</dbReference>
<dbReference type="SUPFAM" id="SSF46785">
    <property type="entry name" value="Winged helix' DNA-binding domain"/>
    <property type="match status" value="1"/>
</dbReference>
<dbReference type="AlphaFoldDB" id="A0A1I5TK03"/>
<organism evidence="7 8">
    <name type="scientific">Geopseudomonas sagittaria</name>
    <dbReference type="NCBI Taxonomy" id="1135990"/>
    <lineage>
        <taxon>Bacteria</taxon>
        <taxon>Pseudomonadati</taxon>
        <taxon>Pseudomonadota</taxon>
        <taxon>Gammaproteobacteria</taxon>
        <taxon>Pseudomonadales</taxon>
        <taxon>Pseudomonadaceae</taxon>
        <taxon>Geopseudomonas</taxon>
    </lineage>
</organism>
<gene>
    <name evidence="7" type="ORF">SAMN05216229_106162</name>
</gene>
<feature type="compositionally biased region" description="Basic and acidic residues" evidence="5">
    <location>
        <begin position="318"/>
        <end position="327"/>
    </location>
</feature>
<dbReference type="Gene3D" id="1.10.10.10">
    <property type="entry name" value="Winged helix-like DNA-binding domain superfamily/Winged helix DNA-binding domain"/>
    <property type="match status" value="1"/>
</dbReference>
<dbReference type="PROSITE" id="PS50931">
    <property type="entry name" value="HTH_LYSR"/>
    <property type="match status" value="1"/>
</dbReference>
<proteinExistence type="inferred from homology"/>
<dbReference type="FunFam" id="1.10.10.10:FF:000001">
    <property type="entry name" value="LysR family transcriptional regulator"/>
    <property type="match status" value="1"/>
</dbReference>
<dbReference type="InterPro" id="IPR005119">
    <property type="entry name" value="LysR_subst-bd"/>
</dbReference>
<evidence type="ECO:0000256" key="3">
    <source>
        <dbReference type="ARBA" id="ARBA00023125"/>
    </source>
</evidence>
<dbReference type="Proteomes" id="UP000243084">
    <property type="component" value="Unassembled WGS sequence"/>
</dbReference>
<evidence type="ECO:0000313" key="7">
    <source>
        <dbReference type="EMBL" id="SFP83399.1"/>
    </source>
</evidence>
<dbReference type="InterPro" id="IPR050950">
    <property type="entry name" value="HTH-type_LysR_regulators"/>
</dbReference>
<dbReference type="OrthoDB" id="8673707at2"/>
<protein>
    <submittedName>
        <fullName evidence="7">DNA-binding transcriptional regulator, LysR family</fullName>
    </submittedName>
</protein>
<dbReference type="Gene3D" id="3.40.190.290">
    <property type="match status" value="1"/>
</dbReference>
<keyword evidence="3 7" id="KW-0238">DNA-binding</keyword>
<evidence type="ECO:0000256" key="2">
    <source>
        <dbReference type="ARBA" id="ARBA00023015"/>
    </source>
</evidence>
<accession>A0A1I5TK03</accession>